<dbReference type="EMBL" id="BART01022198">
    <property type="protein sequence ID" value="GAG93415.1"/>
    <property type="molecule type" value="Genomic_DNA"/>
</dbReference>
<accession>X1BEG9</accession>
<reference evidence="1" key="1">
    <citation type="journal article" date="2014" name="Front. Microbiol.">
        <title>High frequency of phylogenetically diverse reductive dehalogenase-homologous genes in deep subseafloor sedimentary metagenomes.</title>
        <authorList>
            <person name="Kawai M."/>
            <person name="Futagami T."/>
            <person name="Toyoda A."/>
            <person name="Takaki Y."/>
            <person name="Nishi S."/>
            <person name="Hori S."/>
            <person name="Arai W."/>
            <person name="Tsubouchi T."/>
            <person name="Morono Y."/>
            <person name="Uchiyama I."/>
            <person name="Ito T."/>
            <person name="Fujiyama A."/>
            <person name="Inagaki F."/>
            <person name="Takami H."/>
        </authorList>
    </citation>
    <scope>NUCLEOTIDE SEQUENCE</scope>
    <source>
        <strain evidence="1">Expedition CK06-06</strain>
    </source>
</reference>
<evidence type="ECO:0000313" key="1">
    <source>
        <dbReference type="EMBL" id="GAG93415.1"/>
    </source>
</evidence>
<protein>
    <submittedName>
        <fullName evidence="1">Uncharacterized protein</fullName>
    </submittedName>
</protein>
<gene>
    <name evidence="1" type="ORF">S01H4_40701</name>
</gene>
<proteinExistence type="predicted"/>
<comment type="caution">
    <text evidence="1">The sequence shown here is derived from an EMBL/GenBank/DDBJ whole genome shotgun (WGS) entry which is preliminary data.</text>
</comment>
<sequence length="165" mass="16145">MIYGQGGAGSNLGALAEAADGQLPIGDTGGVPILATLTAGTGVSIASAAGSITISSSESWNNITGTSSGMLINEGYIANNAALVTLTLPATAVIGAVVRVVGNGAGGWLIAQNAGQTCHLLSSDTTTGGGGSLASTTRYDTCELICTVINTDFVVKDVNGNLTVV</sequence>
<name>X1BEG9_9ZZZZ</name>
<organism evidence="1">
    <name type="scientific">marine sediment metagenome</name>
    <dbReference type="NCBI Taxonomy" id="412755"/>
    <lineage>
        <taxon>unclassified sequences</taxon>
        <taxon>metagenomes</taxon>
        <taxon>ecological metagenomes</taxon>
    </lineage>
</organism>
<dbReference type="AlphaFoldDB" id="X1BEG9"/>